<dbReference type="InterPro" id="IPR048435">
    <property type="entry name" value="MASE6"/>
</dbReference>
<feature type="transmembrane region" description="Helical" evidence="4">
    <location>
        <begin position="72"/>
        <end position="90"/>
    </location>
</feature>
<feature type="transmembrane region" description="Helical" evidence="4">
    <location>
        <begin position="12"/>
        <end position="36"/>
    </location>
</feature>
<dbReference type="NCBIfam" id="TIGR00254">
    <property type="entry name" value="GGDEF"/>
    <property type="match status" value="1"/>
</dbReference>
<dbReference type="GO" id="GO:0043709">
    <property type="term" value="P:cell adhesion involved in single-species biofilm formation"/>
    <property type="evidence" value="ECO:0007669"/>
    <property type="project" value="TreeGrafter"/>
</dbReference>
<gene>
    <name evidence="6" type="ORF">KP803_00035</name>
</gene>
<dbReference type="AlphaFoldDB" id="A0A9X1XL84"/>
<keyword evidence="7" id="KW-1185">Reference proteome</keyword>
<dbReference type="InterPro" id="IPR000160">
    <property type="entry name" value="GGDEF_dom"/>
</dbReference>
<dbReference type="Proteomes" id="UP001139559">
    <property type="component" value="Unassembled WGS sequence"/>
</dbReference>
<evidence type="ECO:0000256" key="3">
    <source>
        <dbReference type="ARBA" id="ARBA00034247"/>
    </source>
</evidence>
<dbReference type="SUPFAM" id="SSF55073">
    <property type="entry name" value="Nucleotide cyclase"/>
    <property type="match status" value="1"/>
</dbReference>
<dbReference type="SMART" id="SM00267">
    <property type="entry name" value="GGDEF"/>
    <property type="match status" value="1"/>
</dbReference>
<dbReference type="InterPro" id="IPR043128">
    <property type="entry name" value="Rev_trsase/Diguanyl_cyclase"/>
</dbReference>
<dbReference type="PANTHER" id="PTHR45138">
    <property type="entry name" value="REGULATORY COMPONENTS OF SENSORY TRANSDUCTION SYSTEM"/>
    <property type="match status" value="1"/>
</dbReference>
<feature type="transmembrane region" description="Helical" evidence="4">
    <location>
        <begin position="96"/>
        <end position="111"/>
    </location>
</feature>
<dbReference type="InterPro" id="IPR029787">
    <property type="entry name" value="Nucleotide_cyclase"/>
</dbReference>
<dbReference type="PANTHER" id="PTHR45138:SF9">
    <property type="entry name" value="DIGUANYLATE CYCLASE DGCM-RELATED"/>
    <property type="match status" value="1"/>
</dbReference>
<dbReference type="EMBL" id="JAJHVV010000001">
    <property type="protein sequence ID" value="MCK6261654.1"/>
    <property type="molecule type" value="Genomic_DNA"/>
</dbReference>
<accession>A0A9X1XL84</accession>
<comment type="caution">
    <text evidence="6">The sequence shown here is derived from an EMBL/GenBank/DDBJ whole genome shotgun (WGS) entry which is preliminary data.</text>
</comment>
<dbReference type="GO" id="GO:0005886">
    <property type="term" value="C:plasma membrane"/>
    <property type="evidence" value="ECO:0007669"/>
    <property type="project" value="TreeGrafter"/>
</dbReference>
<feature type="transmembrane region" description="Helical" evidence="4">
    <location>
        <begin position="42"/>
        <end position="60"/>
    </location>
</feature>
<sequence length="365" mass="40989">MDADVLSNSHKLRAAVITWLSLILGITSFIFSAYNFAILNESLLAVCHLVFALYSLYLSLRSRQFQHTYRSILVFTTMLASIVNLATFLLPLENAVFVWSCFFPLFFYLLLGQKYGSVNSAVFFALQIAIITFKMRLTGIEFNIMILLNLSTSYFAIWLIAHLFESNRKKSELSLSVLASKDVLTNAYNRLALTHQYPILQRAENAPLSLLILDIDFFKQVNDQYGHSVGDMVLVETTKLLKKNIGESQVFRIGGEEFCITLPHTDLIQAERLAEVLRETIATHTFQLSSQPLKLTVSIGVCECSPAINLDEVLAKADSELYRAKKNGRNQVMVCSEQKKEAISLAFKNTTLTASSHPTQSAESD</sequence>
<evidence type="ECO:0000259" key="5">
    <source>
        <dbReference type="PROSITE" id="PS50887"/>
    </source>
</evidence>
<dbReference type="EC" id="2.7.7.65" evidence="2"/>
<feature type="domain" description="GGDEF" evidence="5">
    <location>
        <begin position="206"/>
        <end position="337"/>
    </location>
</feature>
<proteinExistence type="predicted"/>
<name>A0A9X1XL84_9VIBR</name>
<dbReference type="FunFam" id="3.30.70.270:FF:000001">
    <property type="entry name" value="Diguanylate cyclase domain protein"/>
    <property type="match status" value="1"/>
</dbReference>
<dbReference type="CDD" id="cd01949">
    <property type="entry name" value="GGDEF"/>
    <property type="match status" value="1"/>
</dbReference>
<dbReference type="Pfam" id="PF20966">
    <property type="entry name" value="MASE6"/>
    <property type="match status" value="1"/>
</dbReference>
<evidence type="ECO:0000256" key="4">
    <source>
        <dbReference type="SAM" id="Phobius"/>
    </source>
</evidence>
<keyword evidence="4" id="KW-1133">Transmembrane helix</keyword>
<keyword evidence="6" id="KW-0548">Nucleotidyltransferase</keyword>
<comment type="cofactor">
    <cofactor evidence="1">
        <name>Mg(2+)</name>
        <dbReference type="ChEBI" id="CHEBI:18420"/>
    </cofactor>
</comment>
<dbReference type="InterPro" id="IPR050469">
    <property type="entry name" value="Diguanylate_Cyclase"/>
</dbReference>
<evidence type="ECO:0000256" key="2">
    <source>
        <dbReference type="ARBA" id="ARBA00012528"/>
    </source>
</evidence>
<dbReference type="PROSITE" id="PS50887">
    <property type="entry name" value="GGDEF"/>
    <property type="match status" value="1"/>
</dbReference>
<feature type="transmembrane region" description="Helical" evidence="4">
    <location>
        <begin position="142"/>
        <end position="164"/>
    </location>
</feature>
<dbReference type="GO" id="GO:0052621">
    <property type="term" value="F:diguanylate cyclase activity"/>
    <property type="evidence" value="ECO:0007669"/>
    <property type="project" value="UniProtKB-EC"/>
</dbReference>
<evidence type="ECO:0000256" key="1">
    <source>
        <dbReference type="ARBA" id="ARBA00001946"/>
    </source>
</evidence>
<dbReference type="GO" id="GO:1902201">
    <property type="term" value="P:negative regulation of bacterial-type flagellum-dependent cell motility"/>
    <property type="evidence" value="ECO:0007669"/>
    <property type="project" value="TreeGrafter"/>
</dbReference>
<organism evidence="6 7">
    <name type="scientific">Vibrio amylolyticus</name>
    <dbReference type="NCBI Taxonomy" id="2847292"/>
    <lineage>
        <taxon>Bacteria</taxon>
        <taxon>Pseudomonadati</taxon>
        <taxon>Pseudomonadota</taxon>
        <taxon>Gammaproteobacteria</taxon>
        <taxon>Vibrionales</taxon>
        <taxon>Vibrionaceae</taxon>
        <taxon>Vibrio</taxon>
    </lineage>
</organism>
<keyword evidence="4" id="KW-0472">Membrane</keyword>
<dbReference type="RefSeq" id="WP_248006784.1">
    <property type="nucleotide sequence ID" value="NZ_JAJHVV010000001.1"/>
</dbReference>
<protein>
    <recommendedName>
        <fullName evidence="2">diguanylate cyclase</fullName>
        <ecNumber evidence="2">2.7.7.65</ecNumber>
    </recommendedName>
</protein>
<evidence type="ECO:0000313" key="7">
    <source>
        <dbReference type="Proteomes" id="UP001139559"/>
    </source>
</evidence>
<evidence type="ECO:0000313" key="6">
    <source>
        <dbReference type="EMBL" id="MCK6261654.1"/>
    </source>
</evidence>
<dbReference type="Gene3D" id="3.30.70.270">
    <property type="match status" value="1"/>
</dbReference>
<reference evidence="6" key="1">
    <citation type="submission" date="2021-11" db="EMBL/GenBank/DDBJ databases">
        <title>Vibrio ZSDE26 sp. nov. and Vibrio ZSDZ34 sp. nov., isolated from coastal seawater in Qingdao.</title>
        <authorList>
            <person name="Zhang P."/>
        </authorList>
    </citation>
    <scope>NUCLEOTIDE SEQUENCE</scope>
    <source>
        <strain evidence="6">ZSDE26</strain>
    </source>
</reference>
<dbReference type="Pfam" id="PF00990">
    <property type="entry name" value="GGDEF"/>
    <property type="match status" value="1"/>
</dbReference>
<keyword evidence="6" id="KW-0808">Transferase</keyword>
<keyword evidence="4" id="KW-0812">Transmembrane</keyword>
<comment type="catalytic activity">
    <reaction evidence="3">
        <text>2 GTP = 3',3'-c-di-GMP + 2 diphosphate</text>
        <dbReference type="Rhea" id="RHEA:24898"/>
        <dbReference type="ChEBI" id="CHEBI:33019"/>
        <dbReference type="ChEBI" id="CHEBI:37565"/>
        <dbReference type="ChEBI" id="CHEBI:58805"/>
        <dbReference type="EC" id="2.7.7.65"/>
    </reaction>
</comment>